<reference evidence="1" key="2">
    <citation type="submission" date="2017-10" db="EMBL/GenBank/DDBJ databases">
        <title>Ladona fulva Genome sequencing and assembly.</title>
        <authorList>
            <person name="Murali S."/>
            <person name="Richards S."/>
            <person name="Bandaranaike D."/>
            <person name="Bellair M."/>
            <person name="Blankenburg K."/>
            <person name="Chao H."/>
            <person name="Dinh H."/>
            <person name="Doddapaneni H."/>
            <person name="Dugan-Rocha S."/>
            <person name="Elkadiri S."/>
            <person name="Gnanaolivu R."/>
            <person name="Hernandez B."/>
            <person name="Skinner E."/>
            <person name="Javaid M."/>
            <person name="Lee S."/>
            <person name="Li M."/>
            <person name="Ming W."/>
            <person name="Munidasa M."/>
            <person name="Muniz J."/>
            <person name="Nguyen L."/>
            <person name="Hughes D."/>
            <person name="Osuji N."/>
            <person name="Pu L.-L."/>
            <person name="Puazo M."/>
            <person name="Qu C."/>
            <person name="Quiroz J."/>
            <person name="Raj R."/>
            <person name="Weissenberger G."/>
            <person name="Xin Y."/>
            <person name="Zou X."/>
            <person name="Han Y."/>
            <person name="Worley K."/>
            <person name="Muzny D."/>
            <person name="Gibbs R."/>
        </authorList>
    </citation>
    <scope>NUCLEOTIDE SEQUENCE</scope>
    <source>
        <strain evidence="1">Sampled in the wild</strain>
    </source>
</reference>
<sequence length="104" mass="12027">MWDVKVFRGANCGSDLFLLKSVIREHISIAQKQNGRRRYHKRNTDKLKNPVVWEANQISIAQKLGSMDEDVSIMDQKWTCMKESFIYATREVHAGVGEKKSSKK</sequence>
<accession>A0A8K0KI72</accession>
<evidence type="ECO:0000313" key="2">
    <source>
        <dbReference type="Proteomes" id="UP000792457"/>
    </source>
</evidence>
<organism evidence="1 2">
    <name type="scientific">Ladona fulva</name>
    <name type="common">Scarce chaser dragonfly</name>
    <name type="synonym">Libellula fulva</name>
    <dbReference type="NCBI Taxonomy" id="123851"/>
    <lineage>
        <taxon>Eukaryota</taxon>
        <taxon>Metazoa</taxon>
        <taxon>Ecdysozoa</taxon>
        <taxon>Arthropoda</taxon>
        <taxon>Hexapoda</taxon>
        <taxon>Insecta</taxon>
        <taxon>Pterygota</taxon>
        <taxon>Palaeoptera</taxon>
        <taxon>Odonata</taxon>
        <taxon>Epiprocta</taxon>
        <taxon>Anisoptera</taxon>
        <taxon>Libelluloidea</taxon>
        <taxon>Libellulidae</taxon>
        <taxon>Ladona</taxon>
    </lineage>
</organism>
<name>A0A8K0KI72_LADFU</name>
<dbReference type="EMBL" id="KZ308844">
    <property type="protein sequence ID" value="KAG8234788.1"/>
    <property type="molecule type" value="Genomic_DNA"/>
</dbReference>
<proteinExistence type="predicted"/>
<dbReference type="OrthoDB" id="6627613at2759"/>
<reference evidence="1" key="1">
    <citation type="submission" date="2013-04" db="EMBL/GenBank/DDBJ databases">
        <authorList>
            <person name="Qu J."/>
            <person name="Murali S.C."/>
            <person name="Bandaranaike D."/>
            <person name="Bellair M."/>
            <person name="Blankenburg K."/>
            <person name="Chao H."/>
            <person name="Dinh H."/>
            <person name="Doddapaneni H."/>
            <person name="Downs B."/>
            <person name="Dugan-Rocha S."/>
            <person name="Elkadiri S."/>
            <person name="Gnanaolivu R.D."/>
            <person name="Hernandez B."/>
            <person name="Javaid M."/>
            <person name="Jayaseelan J.C."/>
            <person name="Lee S."/>
            <person name="Li M."/>
            <person name="Ming W."/>
            <person name="Munidasa M."/>
            <person name="Muniz J."/>
            <person name="Nguyen L."/>
            <person name="Ongeri F."/>
            <person name="Osuji N."/>
            <person name="Pu L.-L."/>
            <person name="Puazo M."/>
            <person name="Qu C."/>
            <person name="Quiroz J."/>
            <person name="Raj R."/>
            <person name="Weissenberger G."/>
            <person name="Xin Y."/>
            <person name="Zou X."/>
            <person name="Han Y."/>
            <person name="Richards S."/>
            <person name="Worley K."/>
            <person name="Muzny D."/>
            <person name="Gibbs R."/>
        </authorList>
    </citation>
    <scope>NUCLEOTIDE SEQUENCE</scope>
    <source>
        <strain evidence="1">Sampled in the wild</strain>
    </source>
</reference>
<dbReference type="Proteomes" id="UP000792457">
    <property type="component" value="Unassembled WGS sequence"/>
</dbReference>
<comment type="caution">
    <text evidence="1">The sequence shown here is derived from an EMBL/GenBank/DDBJ whole genome shotgun (WGS) entry which is preliminary data.</text>
</comment>
<keyword evidence="2" id="KW-1185">Reference proteome</keyword>
<protein>
    <submittedName>
        <fullName evidence="1">Uncharacterized protein</fullName>
    </submittedName>
</protein>
<gene>
    <name evidence="1" type="ORF">J437_LFUL006620</name>
</gene>
<evidence type="ECO:0000313" key="1">
    <source>
        <dbReference type="EMBL" id="KAG8234788.1"/>
    </source>
</evidence>
<dbReference type="AlphaFoldDB" id="A0A8K0KI72"/>